<sequence length="351" mass="39069">MDRHFTEISRRAVLAGTATLLSAPMVLGARRATAKSDSVTMCNYGGSYQDATVKAVYDPFTQETGIKVNIVPFPGLDKIKAMQLTGNVELDVWSGSGQDTASGSKRGFWESLDPALFDVQDMVIEPKSDYVAYEAYIQGMAWDPAKYGQGKHPTTFAEFFDMKKFPGRRVVRKLPSMLEAALLGDGVAPKDIYPLDLNRAFRALDRIKSNTVWAQTNPQQTSWLQTGEADFGNCYANRVKATAEPGGGVPLAFSFEQNIIGDGCLAILKGAPNKENAIKLVAYYLRPEVQARLYNLIALTPVSKKAARMLSPEMRKWRPDPNNPNNLFIDNDYWADNYDAVNRRFLEWLLT</sequence>
<reference evidence="6 7" key="1">
    <citation type="submission" date="2021-03" db="EMBL/GenBank/DDBJ databases">
        <title>Genome Sequence of Bradyrhizobium vignae strain ISRA400.</title>
        <authorList>
            <person name="Tisa L.S."/>
            <person name="Svistoonoff S."/>
            <person name="Hocher V."/>
            <person name="Fall S."/>
            <person name="Zaiya A."/>
            <person name="Naing D."/>
            <person name="Niang N."/>
            <person name="Diouf A."/>
            <person name="Dasylva M.C."/>
            <person name="Toure O."/>
            <person name="Gueye M."/>
            <person name="Gully D."/>
            <person name="Tisseyre P."/>
            <person name="Simpson S."/>
            <person name="Morris K."/>
            <person name="Thomas W.K."/>
        </authorList>
    </citation>
    <scope>NUCLEOTIDE SEQUENCE [LARGE SCALE GENOMIC DNA]</scope>
    <source>
        <strain evidence="6 7">ISRA400</strain>
    </source>
</reference>
<dbReference type="Proteomes" id="UP000669317">
    <property type="component" value="Unassembled WGS sequence"/>
</dbReference>
<dbReference type="Pfam" id="PF13416">
    <property type="entry name" value="SBP_bac_8"/>
    <property type="match status" value="1"/>
</dbReference>
<dbReference type="CDD" id="cd13589">
    <property type="entry name" value="PBP2_polyamine_RpCGA009"/>
    <property type="match status" value="1"/>
</dbReference>
<keyword evidence="4" id="KW-0732">Signal</keyword>
<dbReference type="RefSeq" id="WP_209294694.1">
    <property type="nucleotide sequence ID" value="NZ_JAGIKT010000011.1"/>
</dbReference>
<dbReference type="InterPro" id="IPR006059">
    <property type="entry name" value="SBP"/>
</dbReference>
<evidence type="ECO:0000313" key="6">
    <source>
        <dbReference type="EMBL" id="MBP0110882.1"/>
    </source>
</evidence>
<evidence type="ECO:0000256" key="2">
    <source>
        <dbReference type="ARBA" id="ARBA00008520"/>
    </source>
</evidence>
<gene>
    <name evidence="6" type="ORF">JWS04_07215</name>
</gene>
<dbReference type="Gene3D" id="3.40.190.10">
    <property type="entry name" value="Periplasmic binding protein-like II"/>
    <property type="match status" value="2"/>
</dbReference>
<dbReference type="SUPFAM" id="SSF53850">
    <property type="entry name" value="Periplasmic binding protein-like II"/>
    <property type="match status" value="1"/>
</dbReference>
<evidence type="ECO:0000256" key="1">
    <source>
        <dbReference type="ARBA" id="ARBA00004418"/>
    </source>
</evidence>
<name>A0ABS3ZRV8_9BRAD</name>
<keyword evidence="3" id="KW-0813">Transport</keyword>
<evidence type="ECO:0000256" key="3">
    <source>
        <dbReference type="ARBA" id="ARBA00022448"/>
    </source>
</evidence>
<comment type="subcellular location">
    <subcellularLocation>
        <location evidence="1">Periplasm</location>
    </subcellularLocation>
</comment>
<keyword evidence="5" id="KW-0574">Periplasm</keyword>
<comment type="caution">
    <text evidence="6">The sequence shown here is derived from an EMBL/GenBank/DDBJ whole genome shotgun (WGS) entry which is preliminary data.</text>
</comment>
<protein>
    <submittedName>
        <fullName evidence="6">ABC transporter substrate-binding protein</fullName>
    </submittedName>
</protein>
<dbReference type="PANTHER" id="PTHR30006:SF3">
    <property type="entry name" value="THIAMINE-BINDING PERIPLASMIC PROTEIN"/>
    <property type="match status" value="1"/>
</dbReference>
<proteinExistence type="inferred from homology"/>
<dbReference type="InterPro" id="IPR006311">
    <property type="entry name" value="TAT_signal"/>
</dbReference>
<evidence type="ECO:0000313" key="7">
    <source>
        <dbReference type="Proteomes" id="UP000669317"/>
    </source>
</evidence>
<comment type="similarity">
    <text evidence="2">Belongs to the bacterial solute-binding protein 1 family.</text>
</comment>
<organism evidence="6 7">
    <name type="scientific">Bradyrhizobium vignae</name>
    <dbReference type="NCBI Taxonomy" id="1549949"/>
    <lineage>
        <taxon>Bacteria</taxon>
        <taxon>Pseudomonadati</taxon>
        <taxon>Pseudomonadota</taxon>
        <taxon>Alphaproteobacteria</taxon>
        <taxon>Hyphomicrobiales</taxon>
        <taxon>Nitrobacteraceae</taxon>
        <taxon>Bradyrhizobium</taxon>
    </lineage>
</organism>
<dbReference type="PANTHER" id="PTHR30006">
    <property type="entry name" value="THIAMINE-BINDING PERIPLASMIC PROTEIN-RELATED"/>
    <property type="match status" value="1"/>
</dbReference>
<accession>A0ABS3ZRV8</accession>
<dbReference type="PROSITE" id="PS51318">
    <property type="entry name" value="TAT"/>
    <property type="match status" value="1"/>
</dbReference>
<evidence type="ECO:0000256" key="5">
    <source>
        <dbReference type="ARBA" id="ARBA00022764"/>
    </source>
</evidence>
<keyword evidence="7" id="KW-1185">Reference proteome</keyword>
<dbReference type="EMBL" id="JAGIKT010000011">
    <property type="protein sequence ID" value="MBP0110882.1"/>
    <property type="molecule type" value="Genomic_DNA"/>
</dbReference>
<evidence type="ECO:0000256" key="4">
    <source>
        <dbReference type="ARBA" id="ARBA00022729"/>
    </source>
</evidence>